<protein>
    <submittedName>
        <fullName evidence="1">Uncharacterized protein</fullName>
    </submittedName>
</protein>
<evidence type="ECO:0000313" key="2">
    <source>
        <dbReference type="Proteomes" id="UP000828390"/>
    </source>
</evidence>
<gene>
    <name evidence="1" type="ORF">DPMN_118401</name>
</gene>
<dbReference type="Proteomes" id="UP000828390">
    <property type="component" value="Unassembled WGS sequence"/>
</dbReference>
<reference evidence="1" key="1">
    <citation type="journal article" date="2019" name="bioRxiv">
        <title>The Genome of the Zebra Mussel, Dreissena polymorpha: A Resource for Invasive Species Research.</title>
        <authorList>
            <person name="McCartney M.A."/>
            <person name="Auch B."/>
            <person name="Kono T."/>
            <person name="Mallez S."/>
            <person name="Zhang Y."/>
            <person name="Obille A."/>
            <person name="Becker A."/>
            <person name="Abrahante J.E."/>
            <person name="Garbe J."/>
            <person name="Badalamenti J.P."/>
            <person name="Herman A."/>
            <person name="Mangelson H."/>
            <person name="Liachko I."/>
            <person name="Sullivan S."/>
            <person name="Sone E.D."/>
            <person name="Koren S."/>
            <person name="Silverstein K.A.T."/>
            <person name="Beckman K.B."/>
            <person name="Gohl D.M."/>
        </authorList>
    </citation>
    <scope>NUCLEOTIDE SEQUENCE</scope>
    <source>
        <strain evidence="1">Duluth1</strain>
        <tissue evidence="1">Whole animal</tissue>
    </source>
</reference>
<name>A0A9D4JLN0_DREPO</name>
<dbReference type="EMBL" id="JAIWYP010000005">
    <property type="protein sequence ID" value="KAH3816876.1"/>
    <property type="molecule type" value="Genomic_DNA"/>
</dbReference>
<comment type="caution">
    <text evidence="1">The sequence shown here is derived from an EMBL/GenBank/DDBJ whole genome shotgun (WGS) entry which is preliminary data.</text>
</comment>
<accession>A0A9D4JLN0</accession>
<sequence>MSQLASKIPVGLAMFLPKIVQHVTAGQQDTSWISNFLTQGSPACHSWPARIPFGLAMFLPKVVQHVTAGQQDISWISNVLTQGSPACHSWPARYQLD</sequence>
<dbReference type="AlphaFoldDB" id="A0A9D4JLN0"/>
<proteinExistence type="predicted"/>
<evidence type="ECO:0000313" key="1">
    <source>
        <dbReference type="EMBL" id="KAH3816876.1"/>
    </source>
</evidence>
<reference evidence="1" key="2">
    <citation type="submission" date="2020-11" db="EMBL/GenBank/DDBJ databases">
        <authorList>
            <person name="McCartney M.A."/>
            <person name="Auch B."/>
            <person name="Kono T."/>
            <person name="Mallez S."/>
            <person name="Becker A."/>
            <person name="Gohl D.M."/>
            <person name="Silverstein K.A.T."/>
            <person name="Koren S."/>
            <person name="Bechman K.B."/>
            <person name="Herman A."/>
            <person name="Abrahante J.E."/>
            <person name="Garbe J."/>
        </authorList>
    </citation>
    <scope>NUCLEOTIDE SEQUENCE</scope>
    <source>
        <strain evidence="1">Duluth1</strain>
        <tissue evidence="1">Whole animal</tissue>
    </source>
</reference>
<keyword evidence="2" id="KW-1185">Reference proteome</keyword>
<organism evidence="1 2">
    <name type="scientific">Dreissena polymorpha</name>
    <name type="common">Zebra mussel</name>
    <name type="synonym">Mytilus polymorpha</name>
    <dbReference type="NCBI Taxonomy" id="45954"/>
    <lineage>
        <taxon>Eukaryota</taxon>
        <taxon>Metazoa</taxon>
        <taxon>Spiralia</taxon>
        <taxon>Lophotrochozoa</taxon>
        <taxon>Mollusca</taxon>
        <taxon>Bivalvia</taxon>
        <taxon>Autobranchia</taxon>
        <taxon>Heteroconchia</taxon>
        <taxon>Euheterodonta</taxon>
        <taxon>Imparidentia</taxon>
        <taxon>Neoheterodontei</taxon>
        <taxon>Myida</taxon>
        <taxon>Dreissenoidea</taxon>
        <taxon>Dreissenidae</taxon>
        <taxon>Dreissena</taxon>
    </lineage>
</organism>